<dbReference type="GeneTree" id="ENSGT01010000229787"/>
<evidence type="ECO:0000313" key="2">
    <source>
        <dbReference type="Proteomes" id="UP000694395"/>
    </source>
</evidence>
<keyword evidence="2" id="KW-1185">Reference proteome</keyword>
<name>A0A8C7NDY2_ONCMY</name>
<organism evidence="1 2">
    <name type="scientific">Oncorhynchus mykiss</name>
    <name type="common">Rainbow trout</name>
    <name type="synonym">Salmo gairdneri</name>
    <dbReference type="NCBI Taxonomy" id="8022"/>
    <lineage>
        <taxon>Eukaryota</taxon>
        <taxon>Metazoa</taxon>
        <taxon>Chordata</taxon>
        <taxon>Craniata</taxon>
        <taxon>Vertebrata</taxon>
        <taxon>Euteleostomi</taxon>
        <taxon>Actinopterygii</taxon>
        <taxon>Neopterygii</taxon>
        <taxon>Teleostei</taxon>
        <taxon>Protacanthopterygii</taxon>
        <taxon>Salmoniformes</taxon>
        <taxon>Salmonidae</taxon>
        <taxon>Salmoninae</taxon>
        <taxon>Oncorhynchus</taxon>
    </lineage>
</organism>
<proteinExistence type="predicted"/>
<accession>A0A8C7NDY2</accession>
<dbReference type="Ensembl" id="ENSOMYT00000002207.2">
    <property type="protein sequence ID" value="ENSOMYP00000001991.2"/>
    <property type="gene ID" value="ENSOMYG00000001044.2"/>
</dbReference>
<dbReference type="Proteomes" id="UP000694395">
    <property type="component" value="Chromosome 5"/>
</dbReference>
<dbReference type="AlphaFoldDB" id="A0A8C7NDY2"/>
<reference evidence="1" key="1">
    <citation type="submission" date="2020-07" db="EMBL/GenBank/DDBJ databases">
        <title>A long reads based de novo assembly of the rainbow trout Arlee double haploid line genome.</title>
        <authorList>
            <person name="Gao G."/>
            <person name="Palti Y."/>
        </authorList>
    </citation>
    <scope>NUCLEOTIDE SEQUENCE [LARGE SCALE GENOMIC DNA]</scope>
</reference>
<sequence>RRVIDSGLRRFESPGSGRWIEAEMVNLFCEVGDLVEFNYFLHYSLQTQLATCHLRMHSAVHHNKRLNEYIVGLLQQRSCNVYNVHSDKFDKELRCIKVTPLMISGGTGRSSRSVKENVLGEREHCPFNYLALL</sequence>
<reference evidence="1" key="2">
    <citation type="submission" date="2025-08" db="UniProtKB">
        <authorList>
            <consortium name="Ensembl"/>
        </authorList>
    </citation>
    <scope>IDENTIFICATION</scope>
</reference>
<reference evidence="1" key="3">
    <citation type="submission" date="2025-09" db="UniProtKB">
        <authorList>
            <consortium name="Ensembl"/>
        </authorList>
    </citation>
    <scope>IDENTIFICATION</scope>
</reference>
<protein>
    <submittedName>
        <fullName evidence="1">Uncharacterized protein</fullName>
    </submittedName>
</protein>
<evidence type="ECO:0000313" key="1">
    <source>
        <dbReference type="Ensembl" id="ENSOMYP00000001991.2"/>
    </source>
</evidence>